<evidence type="ECO:0000313" key="3">
    <source>
        <dbReference type="Proteomes" id="UP001164286"/>
    </source>
</evidence>
<dbReference type="RefSeq" id="XP_052941844.1">
    <property type="nucleotide sequence ID" value="XM_053086406.1"/>
</dbReference>
<dbReference type="AlphaFoldDB" id="A0AA38LPH8"/>
<accession>A0AA38LPH8</accession>
<feature type="compositionally biased region" description="Low complexity" evidence="1">
    <location>
        <begin position="163"/>
        <end position="173"/>
    </location>
</feature>
<gene>
    <name evidence="2" type="ORF">MKK02DRAFT_21377</name>
</gene>
<evidence type="ECO:0000256" key="1">
    <source>
        <dbReference type="SAM" id="MobiDB-lite"/>
    </source>
</evidence>
<feature type="region of interest" description="Disordered" evidence="1">
    <location>
        <begin position="153"/>
        <end position="184"/>
    </location>
</feature>
<dbReference type="InterPro" id="IPR038322">
    <property type="entry name" value="Pex19_C_sf"/>
</dbReference>
<feature type="compositionally biased region" description="Low complexity" evidence="1">
    <location>
        <begin position="102"/>
        <end position="113"/>
    </location>
</feature>
<dbReference type="GO" id="GO:0005778">
    <property type="term" value="C:peroxisomal membrane"/>
    <property type="evidence" value="ECO:0007669"/>
    <property type="project" value="TreeGrafter"/>
</dbReference>
<feature type="compositionally biased region" description="Low complexity" evidence="1">
    <location>
        <begin position="30"/>
        <end position="58"/>
    </location>
</feature>
<sequence length="347" mass="34887">MVSSCRPLGEAQRADQTDVLAGFNQPKPSAPVSAPPRASATTSTVTVSSSSAAPQAGGAEDDDGDFEASLAGEMEQLLRQLAGTHIPGPMPDVDGADPDDPPAAGAGASAGLPKGLGGAGKMSAEEEEAAFQKAIEMMLSGEGLEALGLDGKGAGSAGGASGSGSASRAAAGGAAPGQPKPTFDETIRRTMEQLGSKDTRGAAGGDGEMPDLAALLAKLGQEGGLGDGDEDDLGGLLDGMMSSLMTKEVLEEPMSELASKYPAYLASPPAGVSAEDMEKYRRQSKLVDQIVATFRKPGYSADEDGQEIARLVGEMQDLGGPPKEIIGDLPEGLDFGGMGGDEACTIM</sequence>
<keyword evidence="3" id="KW-1185">Reference proteome</keyword>
<name>A0AA38LPH8_9TREE</name>
<comment type="caution">
    <text evidence="2">The sequence shown here is derived from an EMBL/GenBank/DDBJ whole genome shotgun (WGS) entry which is preliminary data.</text>
</comment>
<dbReference type="Pfam" id="PF04614">
    <property type="entry name" value="Pex19"/>
    <property type="match status" value="1"/>
</dbReference>
<organism evidence="2 3">
    <name type="scientific">Dioszegia hungarica</name>
    <dbReference type="NCBI Taxonomy" id="4972"/>
    <lineage>
        <taxon>Eukaryota</taxon>
        <taxon>Fungi</taxon>
        <taxon>Dikarya</taxon>
        <taxon>Basidiomycota</taxon>
        <taxon>Agaricomycotina</taxon>
        <taxon>Tremellomycetes</taxon>
        <taxon>Tremellales</taxon>
        <taxon>Bulleribasidiaceae</taxon>
        <taxon>Dioszegia</taxon>
    </lineage>
</organism>
<dbReference type="EMBL" id="JAKWFO010000016">
    <property type="protein sequence ID" value="KAI9632067.1"/>
    <property type="molecule type" value="Genomic_DNA"/>
</dbReference>
<proteinExistence type="predicted"/>
<feature type="region of interest" description="Disordered" evidence="1">
    <location>
        <begin position="1"/>
        <end position="124"/>
    </location>
</feature>
<dbReference type="GO" id="GO:0033328">
    <property type="term" value="F:peroxisome membrane targeting sequence binding"/>
    <property type="evidence" value="ECO:0007669"/>
    <property type="project" value="TreeGrafter"/>
</dbReference>
<dbReference type="PANTHER" id="PTHR12774">
    <property type="entry name" value="PEROXISOMAL BIOGENESIS FACTOR 19"/>
    <property type="match status" value="1"/>
</dbReference>
<dbReference type="PANTHER" id="PTHR12774:SF2">
    <property type="entry name" value="PEROXISOMAL BIOGENESIS FACTOR 19"/>
    <property type="match status" value="1"/>
</dbReference>
<dbReference type="GeneID" id="77725607"/>
<reference evidence="2" key="1">
    <citation type="journal article" date="2022" name="G3 (Bethesda)">
        <title>High quality genome of the basidiomycete yeast Dioszegia hungarica PDD-24b-2 isolated from cloud water.</title>
        <authorList>
            <person name="Jarrige D."/>
            <person name="Haridas S."/>
            <person name="Bleykasten-Grosshans C."/>
            <person name="Joly M."/>
            <person name="Nadalig T."/>
            <person name="Sancelme M."/>
            <person name="Vuilleumier S."/>
            <person name="Grigoriev I.V."/>
            <person name="Amato P."/>
            <person name="Bringel F."/>
        </authorList>
    </citation>
    <scope>NUCLEOTIDE SEQUENCE</scope>
    <source>
        <strain evidence="2">PDD-24b-2</strain>
    </source>
</reference>
<feature type="compositionally biased region" description="Gly residues" evidence="1">
    <location>
        <begin position="153"/>
        <end position="162"/>
    </location>
</feature>
<evidence type="ECO:0000313" key="2">
    <source>
        <dbReference type="EMBL" id="KAI9632067.1"/>
    </source>
</evidence>
<dbReference type="InterPro" id="IPR006708">
    <property type="entry name" value="Pex19"/>
</dbReference>
<dbReference type="Gene3D" id="1.20.120.900">
    <property type="entry name" value="Pex19, mPTS binding domain"/>
    <property type="match status" value="1"/>
</dbReference>
<protein>
    <submittedName>
        <fullName evidence="2">Peroxisome biogenesis protein peroxin 19</fullName>
    </submittedName>
</protein>
<dbReference type="GO" id="GO:0045046">
    <property type="term" value="P:protein import into peroxisome membrane"/>
    <property type="evidence" value="ECO:0007669"/>
    <property type="project" value="TreeGrafter"/>
</dbReference>
<dbReference type="Proteomes" id="UP001164286">
    <property type="component" value="Unassembled WGS sequence"/>
</dbReference>